<evidence type="ECO:0000313" key="2">
    <source>
        <dbReference type="Proteomes" id="UP001055102"/>
    </source>
</evidence>
<dbReference type="Proteomes" id="UP001055102">
    <property type="component" value="Unassembled WGS sequence"/>
</dbReference>
<reference evidence="1" key="2">
    <citation type="submission" date="2021-08" db="EMBL/GenBank/DDBJ databases">
        <authorList>
            <person name="Tani A."/>
            <person name="Ola A."/>
            <person name="Ogura Y."/>
            <person name="Katsura K."/>
            <person name="Hayashi T."/>
        </authorList>
    </citation>
    <scope>NUCLEOTIDE SEQUENCE</scope>
    <source>
        <strain evidence="1">LMG 23639</strain>
    </source>
</reference>
<protein>
    <submittedName>
        <fullName evidence="1">Uncharacterized protein</fullName>
    </submittedName>
</protein>
<name>A0ABQ4SW24_9HYPH</name>
<reference evidence="1" key="1">
    <citation type="journal article" date="2021" name="Front. Microbiol.">
        <title>Comprehensive Comparative Genomics and Phenotyping of Methylobacterium Species.</title>
        <authorList>
            <person name="Alessa O."/>
            <person name="Ogura Y."/>
            <person name="Fujitani Y."/>
            <person name="Takami H."/>
            <person name="Hayashi T."/>
            <person name="Sahin N."/>
            <person name="Tani A."/>
        </authorList>
    </citation>
    <scope>NUCLEOTIDE SEQUENCE</scope>
    <source>
        <strain evidence="1">LMG 23639</strain>
    </source>
</reference>
<gene>
    <name evidence="1" type="ORF">AOPFMNJM_1414</name>
</gene>
<sequence length="329" mass="36645">MPVKIVPKGASNKKETGSKTILSPELLEGKVAAPITVSDPFIDKISIVVKPASEAEAVDIHNALWVAFYDKGTFNKAGPEASKGYQDARFVHLDSTAARPLIQYRGHNGKAELIRLEFNPRKLGEDGFVEFGAYMDSVVPDGWEYVVTNGHVTRIDVAVDVTGVRIGDLLCLPKQGLTSTTWGVDGHAQTIHLGKKGNQTSIYNVKAKRLTKKQKWTGPTKIRIERRLRNPEFHGLADLAKLANPFAGLVMTKPLPPPAPGMKTWEWAMFGDSVQVRGLTAALALLPKERRLKYRAYLKSHPQPWWQPADLWEHWQEIVEESRLTAFKP</sequence>
<dbReference type="EMBL" id="BPQR01000022">
    <property type="protein sequence ID" value="GJE06108.1"/>
    <property type="molecule type" value="Genomic_DNA"/>
</dbReference>
<keyword evidence="2" id="KW-1185">Reference proteome</keyword>
<accession>A0ABQ4SW24</accession>
<evidence type="ECO:0000313" key="1">
    <source>
        <dbReference type="EMBL" id="GJE06108.1"/>
    </source>
</evidence>
<organism evidence="1 2">
    <name type="scientific">Methylobacterium jeotgali</name>
    <dbReference type="NCBI Taxonomy" id="381630"/>
    <lineage>
        <taxon>Bacteria</taxon>
        <taxon>Pseudomonadati</taxon>
        <taxon>Pseudomonadota</taxon>
        <taxon>Alphaproteobacteria</taxon>
        <taxon>Hyphomicrobiales</taxon>
        <taxon>Methylobacteriaceae</taxon>
        <taxon>Methylobacterium</taxon>
    </lineage>
</organism>
<comment type="caution">
    <text evidence="1">The sequence shown here is derived from an EMBL/GenBank/DDBJ whole genome shotgun (WGS) entry which is preliminary data.</text>
</comment>
<proteinExistence type="predicted"/>
<dbReference type="RefSeq" id="WP_238274738.1">
    <property type="nucleotide sequence ID" value="NZ_BPQR01000022.1"/>
</dbReference>